<sequence length="76" mass="8006">MGADSTDRDDGRIDALIGRLAPEPVCDDCVAERLGLATEPVTHRAHALAGIAGYQRAGASCTLCATVKVTTRLVRR</sequence>
<dbReference type="AlphaFoldDB" id="A0A0M3AQL0"/>
<gene>
    <name evidence="1" type="ORF">YP76_05935</name>
</gene>
<dbReference type="Proteomes" id="UP000033874">
    <property type="component" value="Unassembled WGS sequence"/>
</dbReference>
<protein>
    <submittedName>
        <fullName evidence="1">Uncharacterized protein</fullName>
    </submittedName>
</protein>
<dbReference type="PATRIC" id="fig|56193.3.peg.1235"/>
<reference evidence="1 2" key="1">
    <citation type="submission" date="2015-04" db="EMBL/GenBank/DDBJ databases">
        <title>Genome sequence of aromatic hydrocarbons-degrading Sphingobium chungbukense DJ77.</title>
        <authorList>
            <person name="Kim Y.-C."/>
            <person name="Chae J.-C."/>
        </authorList>
    </citation>
    <scope>NUCLEOTIDE SEQUENCE [LARGE SCALE GENOMIC DNA]</scope>
    <source>
        <strain evidence="1 2">DJ77</strain>
    </source>
</reference>
<dbReference type="EMBL" id="LBIC01000003">
    <property type="protein sequence ID" value="KKW92497.1"/>
    <property type="molecule type" value="Genomic_DNA"/>
</dbReference>
<accession>A0A0M3AQL0</accession>
<name>A0A0M3AQL0_9SPHN</name>
<evidence type="ECO:0000313" key="2">
    <source>
        <dbReference type="Proteomes" id="UP000033874"/>
    </source>
</evidence>
<dbReference type="RefSeq" id="WP_046762715.1">
    <property type="nucleotide sequence ID" value="NZ_LBIC01000003.1"/>
</dbReference>
<evidence type="ECO:0000313" key="1">
    <source>
        <dbReference type="EMBL" id="KKW92497.1"/>
    </source>
</evidence>
<organism evidence="1 2">
    <name type="scientific">Sphingobium chungbukense</name>
    <dbReference type="NCBI Taxonomy" id="56193"/>
    <lineage>
        <taxon>Bacteria</taxon>
        <taxon>Pseudomonadati</taxon>
        <taxon>Pseudomonadota</taxon>
        <taxon>Alphaproteobacteria</taxon>
        <taxon>Sphingomonadales</taxon>
        <taxon>Sphingomonadaceae</taxon>
        <taxon>Sphingobium</taxon>
    </lineage>
</organism>
<keyword evidence="2" id="KW-1185">Reference proteome</keyword>
<comment type="caution">
    <text evidence="1">The sequence shown here is derived from an EMBL/GenBank/DDBJ whole genome shotgun (WGS) entry which is preliminary data.</text>
</comment>
<proteinExistence type="predicted"/>